<evidence type="ECO:0000256" key="2">
    <source>
        <dbReference type="SAM" id="MobiDB-lite"/>
    </source>
</evidence>
<evidence type="ECO:0000256" key="1">
    <source>
        <dbReference type="SAM" id="Coils"/>
    </source>
</evidence>
<protein>
    <submittedName>
        <fullName evidence="3">Uncharacterized protein</fullName>
    </submittedName>
</protein>
<proteinExistence type="predicted"/>
<reference evidence="3 4" key="1">
    <citation type="journal article" date="2014" name="Genome Biol. Evol.">
        <title>The secreted proteins of Achlya hypogyna and Thraustotheca clavata identify the ancestral oomycete secretome and reveal gene acquisitions by horizontal gene transfer.</title>
        <authorList>
            <person name="Misner I."/>
            <person name="Blouin N."/>
            <person name="Leonard G."/>
            <person name="Richards T.A."/>
            <person name="Lane C.E."/>
        </authorList>
    </citation>
    <scope>NUCLEOTIDE SEQUENCE [LARGE SCALE GENOMIC DNA]</scope>
    <source>
        <strain evidence="3 4">ATCC 34112</strain>
    </source>
</reference>
<keyword evidence="1" id="KW-0175">Coiled coil</keyword>
<feature type="compositionally biased region" description="Basic and acidic residues" evidence="2">
    <location>
        <begin position="385"/>
        <end position="404"/>
    </location>
</feature>
<feature type="coiled-coil region" evidence="1">
    <location>
        <begin position="250"/>
        <end position="294"/>
    </location>
</feature>
<feature type="region of interest" description="Disordered" evidence="2">
    <location>
        <begin position="384"/>
        <end position="404"/>
    </location>
</feature>
<feature type="non-terminal residue" evidence="3">
    <location>
        <position position="1"/>
    </location>
</feature>
<dbReference type="AlphaFoldDB" id="A0A1V9YFD3"/>
<comment type="caution">
    <text evidence="3">The sequence shown here is derived from an EMBL/GenBank/DDBJ whole genome shotgun (WGS) entry which is preliminary data.</text>
</comment>
<accession>A0A1V9YFD3</accession>
<dbReference type="Proteomes" id="UP000243217">
    <property type="component" value="Unassembled WGS sequence"/>
</dbReference>
<evidence type="ECO:0000313" key="4">
    <source>
        <dbReference type="Proteomes" id="UP000243217"/>
    </source>
</evidence>
<dbReference type="OrthoDB" id="113091at2759"/>
<keyword evidence="4" id="KW-1185">Reference proteome</keyword>
<dbReference type="EMBL" id="JNBS01003976">
    <property type="protein sequence ID" value="OQR84464.1"/>
    <property type="molecule type" value="Genomic_DNA"/>
</dbReference>
<evidence type="ECO:0000313" key="3">
    <source>
        <dbReference type="EMBL" id="OQR84464.1"/>
    </source>
</evidence>
<dbReference type="PROSITE" id="PS50096">
    <property type="entry name" value="IQ"/>
    <property type="match status" value="1"/>
</dbReference>
<organism evidence="3 4">
    <name type="scientific">Thraustotheca clavata</name>
    <dbReference type="NCBI Taxonomy" id="74557"/>
    <lineage>
        <taxon>Eukaryota</taxon>
        <taxon>Sar</taxon>
        <taxon>Stramenopiles</taxon>
        <taxon>Oomycota</taxon>
        <taxon>Saprolegniomycetes</taxon>
        <taxon>Saprolegniales</taxon>
        <taxon>Achlyaceae</taxon>
        <taxon>Thraustotheca</taxon>
    </lineage>
</organism>
<name>A0A1V9YFD3_9STRA</name>
<sequence>STDADLLSSVETELAQLEEYVINQTIPTVAPLQIVSELKEECEIPISIEEDNCESYCPYHCEPACNQVCQVHCDESCLFYTTHFARQKSELASQQAQDDILLQQTQLALVAIAVEVRNSTLPSISQDSIENSGKPNNDEKIIAAAQEPTIAIAIPETETTAVVANEFVEDKVMTNAEVFLNMIYILAIQERRKRIEAKRIAEEEIQKQRDAQRIAREQQLLEEANCLMEQHEMFMADAHSRSFAIALVAQERLKRELASQAQENKVMLQNDLESASYEKLLAVAEAHRKELEREINWSIAEVLAMAEQEKNQRAVEAKVAEDLRIEAARQKQELLRLQRLEEEAKREKALKAQLEAQACERKLREEEQRKKVLAEAELQRQLQQKLKDERRRQREAEEAKQRAAADHIEVLKREAQILKEKQNAELKYMAAADSDAKKRDMYDKQKQLDEAKQKKQHTSVLQELVHWIRSREQEANMQMIATHLMTLEDRRSQLYMKRLQVENNALKAHQVYLLQKHRWFSKWHYHFKYHRNCKIIQRWWRHQFEINKHTIAASRLQSVFRGYHVRRKIANALQMAKFVDDDEFDYGEVDVDEFLGPVAAIDLEDEPPPQSIPINQQDEEEMDWNQDNTMNHVKSDILNQVEDHDNVEYHVEERVEMEVSHSNSESAMSKLYQRMQRAVKTKGKKKLLQKTENCAVQWSSSGKKAKKVNVPSLVERLRRTTAATR</sequence>
<gene>
    <name evidence="3" type="ORF">THRCLA_23075</name>
</gene>